<accession>S7UM61</accession>
<reference evidence="1 2" key="1">
    <citation type="journal article" date="2013" name="Genome Announc.">
        <title>Draft genome sequences for three mercury-methylating, sulfate-reducing bacteria.</title>
        <authorList>
            <person name="Brown S.D."/>
            <person name="Hurt R.A.Jr."/>
            <person name="Gilmour C.C."/>
            <person name="Elias D.A."/>
        </authorList>
    </citation>
    <scope>NUCLEOTIDE SEQUENCE [LARGE SCALE GENOMIC DNA]</scope>
    <source>
        <strain evidence="1 2">DSM 16529</strain>
    </source>
</reference>
<dbReference type="InterPro" id="IPR016155">
    <property type="entry name" value="Mopterin_synth/thiamin_S_b"/>
</dbReference>
<dbReference type="Gene3D" id="3.10.20.30">
    <property type="match status" value="1"/>
</dbReference>
<protein>
    <recommendedName>
        <fullName evidence="3">Thiamine biosynthesis protein ThiS</fullName>
    </recommendedName>
</protein>
<dbReference type="AlphaFoldDB" id="S7UM61"/>
<dbReference type="EMBL" id="ATHI01000005">
    <property type="protein sequence ID" value="EPR35029.1"/>
    <property type="molecule type" value="Genomic_DNA"/>
</dbReference>
<evidence type="ECO:0008006" key="3">
    <source>
        <dbReference type="Google" id="ProtNLM"/>
    </source>
</evidence>
<dbReference type="OrthoDB" id="5460212at2"/>
<dbReference type="SUPFAM" id="SSF54285">
    <property type="entry name" value="MoaD/ThiS"/>
    <property type="match status" value="1"/>
</dbReference>
<gene>
    <name evidence="1" type="ORF">dsat_2392</name>
</gene>
<sequence>MITVRRDPEGTVLTLDNVKTVRALLGRLGETCTTALVIRGRELLTEDRSLSPGDEITVRTVRSKG</sequence>
<keyword evidence="2" id="KW-1185">Reference proteome</keyword>
<dbReference type="PATRIC" id="fig|1121439.3.peg.785"/>
<name>S7UM61_9BACT</name>
<dbReference type="InterPro" id="IPR012675">
    <property type="entry name" value="Beta-grasp_dom_sf"/>
</dbReference>
<dbReference type="Proteomes" id="UP000014975">
    <property type="component" value="Unassembled WGS sequence"/>
</dbReference>
<evidence type="ECO:0000313" key="1">
    <source>
        <dbReference type="EMBL" id="EPR35029.1"/>
    </source>
</evidence>
<proteinExistence type="predicted"/>
<comment type="caution">
    <text evidence="1">The sequence shown here is derived from an EMBL/GenBank/DDBJ whole genome shotgun (WGS) entry which is preliminary data.</text>
</comment>
<organism evidence="1 2">
    <name type="scientific">Alkalidesulfovibrio alkalitolerans DSM 16529</name>
    <dbReference type="NCBI Taxonomy" id="1121439"/>
    <lineage>
        <taxon>Bacteria</taxon>
        <taxon>Pseudomonadati</taxon>
        <taxon>Thermodesulfobacteriota</taxon>
        <taxon>Desulfovibrionia</taxon>
        <taxon>Desulfovibrionales</taxon>
        <taxon>Desulfovibrionaceae</taxon>
        <taxon>Alkalidesulfovibrio</taxon>
    </lineage>
</organism>
<evidence type="ECO:0000313" key="2">
    <source>
        <dbReference type="Proteomes" id="UP000014975"/>
    </source>
</evidence>
<dbReference type="STRING" id="1121439.dsat_2392"/>
<dbReference type="RefSeq" id="WP_020886278.1">
    <property type="nucleotide sequence ID" value="NZ_ATHI01000005.1"/>
</dbReference>